<sequence length="81" mass="9323">MSIKLETKICKEDLVTILNAYFLMKYNSVIDTEDHFVVDGKDGTTDFRHLINVHPTEKGDELNLTIDLMHVSKNREEEKAA</sequence>
<name>A0A381WB28_9ZZZZ</name>
<accession>A0A381WB28</accession>
<proteinExistence type="predicted"/>
<dbReference type="EMBL" id="UINC01011249">
    <property type="protein sequence ID" value="SVA49730.1"/>
    <property type="molecule type" value="Genomic_DNA"/>
</dbReference>
<gene>
    <name evidence="1" type="ORF">METZ01_LOCUS102584</name>
</gene>
<evidence type="ECO:0000313" key="1">
    <source>
        <dbReference type="EMBL" id="SVA49730.1"/>
    </source>
</evidence>
<organism evidence="1">
    <name type="scientific">marine metagenome</name>
    <dbReference type="NCBI Taxonomy" id="408172"/>
    <lineage>
        <taxon>unclassified sequences</taxon>
        <taxon>metagenomes</taxon>
        <taxon>ecological metagenomes</taxon>
    </lineage>
</organism>
<protein>
    <submittedName>
        <fullName evidence="1">Uncharacterized protein</fullName>
    </submittedName>
</protein>
<dbReference type="AlphaFoldDB" id="A0A381WB28"/>
<reference evidence="1" key="1">
    <citation type="submission" date="2018-05" db="EMBL/GenBank/DDBJ databases">
        <authorList>
            <person name="Lanie J.A."/>
            <person name="Ng W.-L."/>
            <person name="Kazmierczak K.M."/>
            <person name="Andrzejewski T.M."/>
            <person name="Davidsen T.M."/>
            <person name="Wayne K.J."/>
            <person name="Tettelin H."/>
            <person name="Glass J.I."/>
            <person name="Rusch D."/>
            <person name="Podicherti R."/>
            <person name="Tsui H.-C.T."/>
            <person name="Winkler M.E."/>
        </authorList>
    </citation>
    <scope>NUCLEOTIDE SEQUENCE</scope>
</reference>